<evidence type="ECO:0000256" key="1">
    <source>
        <dbReference type="ARBA" id="ARBA00004606"/>
    </source>
</evidence>
<evidence type="ECO:0000256" key="4">
    <source>
        <dbReference type="ARBA" id="ARBA00023136"/>
    </source>
</evidence>
<evidence type="ECO:0000313" key="6">
    <source>
        <dbReference type="Proteomes" id="UP000887572"/>
    </source>
</evidence>
<evidence type="ECO:0000313" key="7">
    <source>
        <dbReference type="WBParaSite" id="Gr19_v10_g6438.t1"/>
    </source>
</evidence>
<dbReference type="InterPro" id="IPR003406">
    <property type="entry name" value="Glyco_trans_14"/>
</dbReference>
<accession>A0A914I0T2</accession>
<organism evidence="6 7">
    <name type="scientific">Globodera rostochiensis</name>
    <name type="common">Golden nematode worm</name>
    <name type="synonym">Heterodera rostochiensis</name>
    <dbReference type="NCBI Taxonomy" id="31243"/>
    <lineage>
        <taxon>Eukaryota</taxon>
        <taxon>Metazoa</taxon>
        <taxon>Ecdysozoa</taxon>
        <taxon>Nematoda</taxon>
        <taxon>Chromadorea</taxon>
        <taxon>Rhabditida</taxon>
        <taxon>Tylenchina</taxon>
        <taxon>Tylenchomorpha</taxon>
        <taxon>Tylenchoidea</taxon>
        <taxon>Heteroderidae</taxon>
        <taxon>Heteroderinae</taxon>
        <taxon>Globodera</taxon>
    </lineage>
</organism>
<protein>
    <submittedName>
        <fullName evidence="7">Uncharacterized protein</fullName>
    </submittedName>
</protein>
<dbReference type="AlphaFoldDB" id="A0A914I0T2"/>
<evidence type="ECO:0000256" key="3">
    <source>
        <dbReference type="ARBA" id="ARBA00022679"/>
    </source>
</evidence>
<dbReference type="GO" id="GO:0016020">
    <property type="term" value="C:membrane"/>
    <property type="evidence" value="ECO:0007669"/>
    <property type="project" value="UniProtKB-SubCell"/>
</dbReference>
<evidence type="ECO:0000256" key="5">
    <source>
        <dbReference type="ARBA" id="ARBA00023180"/>
    </source>
</evidence>
<comment type="subcellular location">
    <subcellularLocation>
        <location evidence="1">Membrane</location>
        <topology evidence="1">Single-pass type II membrane protein</topology>
    </subcellularLocation>
</comment>
<dbReference type="Proteomes" id="UP000887572">
    <property type="component" value="Unplaced"/>
</dbReference>
<proteinExistence type="predicted"/>
<dbReference type="PANTHER" id="PTHR46671:SF7">
    <property type="entry name" value="CORE-2_I-BRANCHING ENZYME"/>
    <property type="match status" value="1"/>
</dbReference>
<keyword evidence="2" id="KW-0328">Glycosyltransferase</keyword>
<sequence>MLPPLFSQFFIELLLIVVVAIDVNLLPMKFVFSSPLLNMSQTDKSVRQTQIWGMPSEQGQPTRVKFSDIDCARVLLADDRAYVEQRAVSPLRFNDPPGDALPMNCTSIRGRYLHFSQQPKDRGTDYYPLAFIRLVYTVNRAADYLFIEMEFASSYAPQNWYCYAIDKKASATFHHQMHALASCFPNVLIIPREKEYEMDRKGHNLNHDVQMKTNEELVQIFKWMNGTNDIQYTRIGSNHVDFGKHKWSLSHLKLFRNGELLT</sequence>
<dbReference type="GO" id="GO:0016757">
    <property type="term" value="F:glycosyltransferase activity"/>
    <property type="evidence" value="ECO:0007669"/>
    <property type="project" value="UniProtKB-KW"/>
</dbReference>
<dbReference type="WBParaSite" id="Gr19_v10_g6438.t1">
    <property type="protein sequence ID" value="Gr19_v10_g6438.t1"/>
    <property type="gene ID" value="Gr19_v10_g6438"/>
</dbReference>
<evidence type="ECO:0000256" key="2">
    <source>
        <dbReference type="ARBA" id="ARBA00022676"/>
    </source>
</evidence>
<reference evidence="7" key="1">
    <citation type="submission" date="2022-11" db="UniProtKB">
        <authorList>
            <consortium name="WormBaseParasite"/>
        </authorList>
    </citation>
    <scope>IDENTIFICATION</scope>
</reference>
<name>A0A914I0T2_GLORO</name>
<dbReference type="PANTHER" id="PTHR46671">
    <property type="entry name" value="PROTEIN CBG11221"/>
    <property type="match status" value="1"/>
</dbReference>
<keyword evidence="5" id="KW-0325">Glycoprotein</keyword>
<keyword evidence="4" id="KW-0472">Membrane</keyword>
<keyword evidence="3" id="KW-0808">Transferase</keyword>
<dbReference type="Pfam" id="PF02485">
    <property type="entry name" value="Branch"/>
    <property type="match status" value="1"/>
</dbReference>
<keyword evidence="6" id="KW-1185">Reference proteome</keyword>